<feature type="compositionally biased region" description="Low complexity" evidence="1">
    <location>
        <begin position="33"/>
        <end position="57"/>
    </location>
</feature>
<dbReference type="EMBL" id="MUJZ01047402">
    <property type="protein sequence ID" value="OTF74369.1"/>
    <property type="molecule type" value="Genomic_DNA"/>
</dbReference>
<name>A0A1Y3B0R2_EURMA</name>
<feature type="compositionally biased region" description="Low complexity" evidence="1">
    <location>
        <begin position="121"/>
        <end position="136"/>
    </location>
</feature>
<proteinExistence type="predicted"/>
<sequence>MYPCPSSVRLIFKKNHIQVNYIPFHLGHVLTTLNKSSPPPSSNTSNVQQQLSNNQQQRASTSISITPQQLAGLASTGNIQLATAGTVGGSKLIQIPLVNLAAVGGNLVLTSANHSNPIQLQQQQSKQPKSSSTTSTAHSFHVQISGGSLGSAKILTSSNNRLMTLPMEKTSSMKTNLAHVDVSTQSDTLPSSSVMLSKLNFQQLVNNNQDYQKKTKTQQIQLIPTMTTTTTKALQVQQQQINDSVTTMAATANTYQSYQIAD</sequence>
<evidence type="ECO:0000256" key="1">
    <source>
        <dbReference type="SAM" id="MobiDB-lite"/>
    </source>
</evidence>
<feature type="region of interest" description="Disordered" evidence="1">
    <location>
        <begin position="118"/>
        <end position="138"/>
    </location>
</feature>
<protein>
    <submittedName>
        <fullName evidence="2">Uncharacterized protein</fullName>
    </submittedName>
</protein>
<organism evidence="2 3">
    <name type="scientific">Euroglyphus maynei</name>
    <name type="common">Mayne's house dust mite</name>
    <dbReference type="NCBI Taxonomy" id="6958"/>
    <lineage>
        <taxon>Eukaryota</taxon>
        <taxon>Metazoa</taxon>
        <taxon>Ecdysozoa</taxon>
        <taxon>Arthropoda</taxon>
        <taxon>Chelicerata</taxon>
        <taxon>Arachnida</taxon>
        <taxon>Acari</taxon>
        <taxon>Acariformes</taxon>
        <taxon>Sarcoptiformes</taxon>
        <taxon>Astigmata</taxon>
        <taxon>Psoroptidia</taxon>
        <taxon>Analgoidea</taxon>
        <taxon>Pyroglyphidae</taxon>
        <taxon>Pyroglyphinae</taxon>
        <taxon>Euroglyphus</taxon>
    </lineage>
</organism>
<feature type="non-terminal residue" evidence="2">
    <location>
        <position position="262"/>
    </location>
</feature>
<comment type="caution">
    <text evidence="2">The sequence shown here is derived from an EMBL/GenBank/DDBJ whole genome shotgun (WGS) entry which is preliminary data.</text>
</comment>
<reference evidence="2 3" key="1">
    <citation type="submission" date="2017-03" db="EMBL/GenBank/DDBJ databases">
        <title>Genome Survey of Euroglyphus maynei.</title>
        <authorList>
            <person name="Arlian L.G."/>
            <person name="Morgan M.S."/>
            <person name="Rider S.D."/>
        </authorList>
    </citation>
    <scope>NUCLEOTIDE SEQUENCE [LARGE SCALE GENOMIC DNA]</scope>
    <source>
        <strain evidence="2">Arlian Lab</strain>
        <tissue evidence="2">Whole body</tissue>
    </source>
</reference>
<keyword evidence="3" id="KW-1185">Reference proteome</keyword>
<gene>
    <name evidence="2" type="ORF">BLA29_001491</name>
</gene>
<dbReference type="OrthoDB" id="10618427at2759"/>
<feature type="region of interest" description="Disordered" evidence="1">
    <location>
        <begin position="33"/>
        <end position="63"/>
    </location>
</feature>
<dbReference type="AlphaFoldDB" id="A0A1Y3B0R2"/>
<evidence type="ECO:0000313" key="2">
    <source>
        <dbReference type="EMBL" id="OTF74369.1"/>
    </source>
</evidence>
<dbReference type="Proteomes" id="UP000194236">
    <property type="component" value="Unassembled WGS sequence"/>
</dbReference>
<accession>A0A1Y3B0R2</accession>
<evidence type="ECO:0000313" key="3">
    <source>
        <dbReference type="Proteomes" id="UP000194236"/>
    </source>
</evidence>